<feature type="coiled-coil region" evidence="1">
    <location>
        <begin position="224"/>
        <end position="258"/>
    </location>
</feature>
<protein>
    <submittedName>
        <fullName evidence="3">Uncharacterized protein</fullName>
    </submittedName>
</protein>
<reference evidence="3 4" key="1">
    <citation type="submission" date="2020-01" db="EMBL/GenBank/DDBJ databases">
        <title>Aspergillus terreus IFO 6365 whole genome shotgun sequence.</title>
        <authorList>
            <person name="Kanamasa S."/>
            <person name="Takahashi H."/>
        </authorList>
    </citation>
    <scope>NUCLEOTIDE SEQUENCE [LARGE SCALE GENOMIC DNA]</scope>
    <source>
        <strain evidence="3 4">IFO 6365</strain>
    </source>
</reference>
<feature type="compositionally biased region" description="Acidic residues" evidence="2">
    <location>
        <begin position="306"/>
        <end position="317"/>
    </location>
</feature>
<dbReference type="Proteomes" id="UP000452235">
    <property type="component" value="Unassembled WGS sequence"/>
</dbReference>
<sequence>MDLSRLTRPAILAQCSRCSSSLAALENEWARLSNSYALAAGWLSVELHRISVASDKKIIPQSSDLVVLRGRALQDVSCKLCQQKLGVLCMLENGANIFWKLSKISFREIVTMRTVDPTFVDIPIDSLIVDPSKEEPTPRRDRSSMQAGALVPTSATEVEHSNMSVEQQIQHQGLNIDYISNSVSNLHDTMSELKSAFTALRIELNGPGKTFEAGSNMGNDFNMVTTVLKELKTKSDEIERLRLENEALKLRNRYLDEQDFVRQPSYLTPMEEPLPPVRSPGLLQAGRKRPWPDSWPNGRTETIADTFDDDDGDDDSIGDFSLAETTTIPPMKIPLKEAESSIVNDMDPPKSGTADLHVQIQQSEQLTPSQEDGMKPPSNTLSQQAPIYKRPRLSRTSTGRRSSGGNATGKKVGRPRKSGGQFAKKDSSQAENISPLNEQTGNIGNGSQKETGAPNASPSDSGTAKENRPRAQGQRNQRRASSASGRSQEAAELSQTPHQENREGVGGGPTSSSGRQRSSAKGKSVTNTVHEMEKGSQEPEKRKARVAERDVMVRLAMQREEAMDTESR</sequence>
<feature type="region of interest" description="Disordered" evidence="2">
    <location>
        <begin position="266"/>
        <end position="333"/>
    </location>
</feature>
<comment type="caution">
    <text evidence="3">The sequence shown here is derived from an EMBL/GenBank/DDBJ whole genome shotgun (WGS) entry which is preliminary data.</text>
</comment>
<feature type="compositionally biased region" description="Polar residues" evidence="2">
    <location>
        <begin position="429"/>
        <end position="462"/>
    </location>
</feature>
<feature type="compositionally biased region" description="Low complexity" evidence="2">
    <location>
        <begin position="394"/>
        <end position="409"/>
    </location>
</feature>
<feature type="region of interest" description="Disordered" evidence="2">
    <location>
        <begin position="363"/>
        <end position="548"/>
    </location>
</feature>
<feature type="compositionally biased region" description="Basic and acidic residues" evidence="2">
    <location>
        <begin position="530"/>
        <end position="548"/>
    </location>
</feature>
<keyword evidence="1" id="KW-0175">Coiled coil</keyword>
<evidence type="ECO:0000256" key="1">
    <source>
        <dbReference type="SAM" id="Coils"/>
    </source>
</evidence>
<evidence type="ECO:0000313" key="3">
    <source>
        <dbReference type="EMBL" id="GFF19098.1"/>
    </source>
</evidence>
<gene>
    <name evidence="3" type="ORF">ATEIFO6365_0009046100</name>
</gene>
<evidence type="ECO:0000313" key="4">
    <source>
        <dbReference type="Proteomes" id="UP000452235"/>
    </source>
</evidence>
<dbReference type="EMBL" id="BLJY01000009">
    <property type="protein sequence ID" value="GFF19098.1"/>
    <property type="molecule type" value="Genomic_DNA"/>
</dbReference>
<name>A0A5M3Z9J6_ASPTE</name>
<organism evidence="3 4">
    <name type="scientific">Aspergillus terreus</name>
    <dbReference type="NCBI Taxonomy" id="33178"/>
    <lineage>
        <taxon>Eukaryota</taxon>
        <taxon>Fungi</taxon>
        <taxon>Dikarya</taxon>
        <taxon>Ascomycota</taxon>
        <taxon>Pezizomycotina</taxon>
        <taxon>Eurotiomycetes</taxon>
        <taxon>Eurotiomycetidae</taxon>
        <taxon>Eurotiales</taxon>
        <taxon>Aspergillaceae</taxon>
        <taxon>Aspergillus</taxon>
        <taxon>Aspergillus subgen. Circumdati</taxon>
    </lineage>
</organism>
<evidence type="ECO:0000256" key="2">
    <source>
        <dbReference type="SAM" id="MobiDB-lite"/>
    </source>
</evidence>
<dbReference type="AlphaFoldDB" id="A0A5M3Z9J6"/>
<keyword evidence="4" id="KW-1185">Reference proteome</keyword>
<accession>A0A5M3Z9J6</accession>
<feature type="compositionally biased region" description="Low complexity" evidence="2">
    <location>
        <begin position="470"/>
        <end position="492"/>
    </location>
</feature>
<proteinExistence type="predicted"/>
<dbReference type="OrthoDB" id="4187489at2759"/>
<feature type="compositionally biased region" description="Polar residues" evidence="2">
    <location>
        <begin position="510"/>
        <end position="529"/>
    </location>
</feature>
<dbReference type="VEuPathDB" id="FungiDB:ATEG_07836"/>